<dbReference type="PROSITE" id="PS50835">
    <property type="entry name" value="IG_LIKE"/>
    <property type="match status" value="4"/>
</dbReference>
<feature type="domain" description="Fibronectin type-III" evidence="7">
    <location>
        <begin position="410"/>
        <end position="511"/>
    </location>
</feature>
<keyword evidence="3" id="KW-0393">Immunoglobulin domain</keyword>
<dbReference type="Pfam" id="PF13927">
    <property type="entry name" value="Ig_3"/>
    <property type="match status" value="2"/>
</dbReference>
<evidence type="ECO:0000256" key="4">
    <source>
        <dbReference type="SAM" id="MobiDB-lite"/>
    </source>
</evidence>
<keyword evidence="1" id="KW-0677">Repeat</keyword>
<dbReference type="InterPro" id="IPR007110">
    <property type="entry name" value="Ig-like_dom"/>
</dbReference>
<evidence type="ECO:0000313" key="8">
    <source>
        <dbReference type="EMBL" id="KAK3094895.1"/>
    </source>
</evidence>
<feature type="domain" description="Fibronectin type-III" evidence="7">
    <location>
        <begin position="625"/>
        <end position="721"/>
    </location>
</feature>
<feature type="domain" description="Ig-like" evidence="6">
    <location>
        <begin position="315"/>
        <end position="400"/>
    </location>
</feature>
<name>A0AA88Y8H8_PINIB</name>
<dbReference type="PANTHER" id="PTHR44170:SF59">
    <property type="entry name" value="PROTOGENIN-LIKE"/>
    <property type="match status" value="1"/>
</dbReference>
<evidence type="ECO:0000256" key="5">
    <source>
        <dbReference type="SAM" id="Phobius"/>
    </source>
</evidence>
<dbReference type="Pfam" id="PF07679">
    <property type="entry name" value="I-set"/>
    <property type="match status" value="2"/>
</dbReference>
<dbReference type="SMART" id="SM00409">
    <property type="entry name" value="IG"/>
    <property type="match status" value="4"/>
</dbReference>
<evidence type="ECO:0000256" key="3">
    <source>
        <dbReference type="ARBA" id="ARBA00023319"/>
    </source>
</evidence>
<feature type="compositionally biased region" description="Basic and acidic residues" evidence="4">
    <location>
        <begin position="1209"/>
        <end position="1220"/>
    </location>
</feature>
<feature type="region of interest" description="Disordered" evidence="4">
    <location>
        <begin position="1125"/>
        <end position="1156"/>
    </location>
</feature>
<feature type="compositionally biased region" description="Polar residues" evidence="4">
    <location>
        <begin position="1191"/>
        <end position="1207"/>
    </location>
</feature>
<dbReference type="Gene3D" id="2.60.40.10">
    <property type="entry name" value="Immunoglobulins"/>
    <property type="match status" value="9"/>
</dbReference>
<dbReference type="InterPro" id="IPR036116">
    <property type="entry name" value="FN3_sf"/>
</dbReference>
<dbReference type="InterPro" id="IPR003599">
    <property type="entry name" value="Ig_sub"/>
</dbReference>
<dbReference type="PANTHER" id="PTHR44170">
    <property type="entry name" value="PROTEIN SIDEKICK"/>
    <property type="match status" value="1"/>
</dbReference>
<dbReference type="SUPFAM" id="SSF49265">
    <property type="entry name" value="Fibronectin type III"/>
    <property type="match status" value="3"/>
</dbReference>
<dbReference type="Proteomes" id="UP001186944">
    <property type="component" value="Unassembled WGS sequence"/>
</dbReference>
<proteinExistence type="predicted"/>
<comment type="caution">
    <text evidence="8">The sequence shown here is derived from an EMBL/GenBank/DDBJ whole genome shotgun (WGS) entry which is preliminary data.</text>
</comment>
<feature type="domain" description="Ig-like" evidence="6">
    <location>
        <begin position="226"/>
        <end position="310"/>
    </location>
</feature>
<dbReference type="CDD" id="cd00096">
    <property type="entry name" value="Ig"/>
    <property type="match status" value="1"/>
</dbReference>
<feature type="domain" description="Ig-like" evidence="6">
    <location>
        <begin position="118"/>
        <end position="191"/>
    </location>
</feature>
<dbReference type="GO" id="GO:0098609">
    <property type="term" value="P:cell-cell adhesion"/>
    <property type="evidence" value="ECO:0007669"/>
    <property type="project" value="TreeGrafter"/>
</dbReference>
<evidence type="ECO:0000256" key="1">
    <source>
        <dbReference type="ARBA" id="ARBA00022737"/>
    </source>
</evidence>
<keyword evidence="9" id="KW-1185">Reference proteome</keyword>
<dbReference type="EMBL" id="VSWD01000008">
    <property type="protein sequence ID" value="KAK3094895.1"/>
    <property type="molecule type" value="Genomic_DNA"/>
</dbReference>
<feature type="region of interest" description="Disordered" evidence="4">
    <location>
        <begin position="1191"/>
        <end position="1240"/>
    </location>
</feature>
<organism evidence="8 9">
    <name type="scientific">Pinctada imbricata</name>
    <name type="common">Atlantic pearl-oyster</name>
    <name type="synonym">Pinctada martensii</name>
    <dbReference type="NCBI Taxonomy" id="66713"/>
    <lineage>
        <taxon>Eukaryota</taxon>
        <taxon>Metazoa</taxon>
        <taxon>Spiralia</taxon>
        <taxon>Lophotrochozoa</taxon>
        <taxon>Mollusca</taxon>
        <taxon>Bivalvia</taxon>
        <taxon>Autobranchia</taxon>
        <taxon>Pteriomorphia</taxon>
        <taxon>Pterioida</taxon>
        <taxon>Pterioidea</taxon>
        <taxon>Pteriidae</taxon>
        <taxon>Pinctada</taxon>
    </lineage>
</organism>
<dbReference type="InterPro" id="IPR036179">
    <property type="entry name" value="Ig-like_dom_sf"/>
</dbReference>
<feature type="transmembrane region" description="Helical" evidence="5">
    <location>
        <begin position="934"/>
        <end position="956"/>
    </location>
</feature>
<evidence type="ECO:0008006" key="10">
    <source>
        <dbReference type="Google" id="ProtNLM"/>
    </source>
</evidence>
<keyword evidence="2" id="KW-1015">Disulfide bond</keyword>
<evidence type="ECO:0000313" key="9">
    <source>
        <dbReference type="Proteomes" id="UP001186944"/>
    </source>
</evidence>
<dbReference type="InterPro" id="IPR013783">
    <property type="entry name" value="Ig-like_fold"/>
</dbReference>
<evidence type="ECO:0000256" key="2">
    <source>
        <dbReference type="ARBA" id="ARBA00023157"/>
    </source>
</evidence>
<feature type="domain" description="Fibronectin type-III" evidence="7">
    <location>
        <begin position="822"/>
        <end position="922"/>
    </location>
</feature>
<evidence type="ECO:0000259" key="6">
    <source>
        <dbReference type="PROSITE" id="PS50835"/>
    </source>
</evidence>
<feature type="domain" description="Fibronectin type-III" evidence="7">
    <location>
        <begin position="513"/>
        <end position="613"/>
    </location>
</feature>
<keyword evidence="5" id="KW-0812">Transmembrane</keyword>
<dbReference type="SMART" id="SM00408">
    <property type="entry name" value="IGc2"/>
    <property type="match status" value="4"/>
</dbReference>
<reference evidence="8" key="1">
    <citation type="submission" date="2019-08" db="EMBL/GenBank/DDBJ databases">
        <title>The improved chromosome-level genome for the pearl oyster Pinctada fucata martensii using PacBio sequencing and Hi-C.</title>
        <authorList>
            <person name="Zheng Z."/>
        </authorList>
    </citation>
    <scope>NUCLEOTIDE SEQUENCE</scope>
    <source>
        <strain evidence="8">ZZ-2019</strain>
        <tissue evidence="8">Adductor muscle</tissue>
    </source>
</reference>
<dbReference type="SUPFAM" id="SSF48726">
    <property type="entry name" value="Immunoglobulin"/>
    <property type="match status" value="4"/>
</dbReference>
<evidence type="ECO:0000259" key="7">
    <source>
        <dbReference type="PROSITE" id="PS50853"/>
    </source>
</evidence>
<dbReference type="SMART" id="SM00060">
    <property type="entry name" value="FN3"/>
    <property type="match status" value="5"/>
</dbReference>
<protein>
    <recommendedName>
        <fullName evidence="10">Protogenin</fullName>
    </recommendedName>
</protein>
<dbReference type="PROSITE" id="PS50853">
    <property type="entry name" value="FN3"/>
    <property type="match status" value="5"/>
</dbReference>
<sequence>MYFYKYFYLAGVEALPPGIELPQHDRYNVIAQKNGKLWLNCSVTTNGSQHGPLEVSWYKDGKKINFDKRLQLVQNGSLFFKRVLNRKRKNDTGLYECHVKNNIGSIIAKRVNLKVTSKSYTKEPTSQTVTVGGVARFECQIEAEPPPLYTWLKDEKEQITANDRFIIISTGILQIINVTQADEGSYRCSSTPGGLHNLPDQVEDIKWYRSSEAQLTVIPKTGSRAPEIKAAPQDVVVEQGQMIVLECLVDGEPKPSVTWERQSGRLLPSRSSILGSNLKLLETRVNDTDVYICRVRSSGQPDVTAQARVTVQARPTLIKTPAHQDYPQSRLARFTCKAHGVPNPTITWYKDAQPIKSLKMKTRLDKDDLIVLNTLPHYSGYYQCIASNGVNYATAFARLSITAAANRPDAPQNVQAQAYGKDQLYISWTASSHKPCCAVLAYTVDIYKTNVAGTGSSNPSDNILNFVVMDGTTKLIDGLEPYTNYSVFVRAFNSQGSSEQSRVVTVQTDEAVPDVAPIIRLASTTPTSIQIEWDELRLPDRNGVIIGYKVYYMAEGVKSMKIDDARGSALSHTITGLEPATTYKVRVLAGTKSGFPHFNDNKWPWVHFTTSGIGKPILNLTVPLTPVDLAIVPMTPISVNITWRQLASEYPVISYTLVYKRNGNVSEEEKAHVIQITDPNARFFTVGNLVEDANYEFCLVANNEFGSSGPAIEEYFNSKDPLPPPPKNLKIINRTSTNLYLNWTQPNPAIQIDYFEVRYHPWIFEKDTQHDRVIQKVSTKIGMQIVSLRPYTFYQIDIRAMTNKGRWSKWSNSVIEHTLEDLPSEPREVKAILTDNGIEINWKPPAQPNGNITTYILEYQIIVTPQNPHQWKILRVNGSSTSMKIQEKLNGKLTIRLKACTSVGPGPFTAAVELDNGTTASRTKELNPWHDQRLSIIVGVAIAILCIVICIIIILLRNRCVSNSYPHTQRALVHGNGHMPIQGNGHVVDGRGVNAFQLETMTPMLTRDGENEQSDSKGCGSGNLIVTPNGTRINGYVPFKNGMRNAHTPNGRVTHHIYRENAYPEESCGLIAAMLSGTDRIHTSEEDKNTSKSPERDSLLDGIDQSLESSLEEGGGDHTCDMQLPHTSPINQGPQSIANHSTSITHNSSGDFSSSAHNKAAVDGMVNDMPANMENRDGCNASVDITSPSLRNTHSSCSNQLSTSFNGHPSDDPHCLDTKRASAGNRPSDPHSENLRDTSIPQELYKSPNQETSFVQHANLSGILNDNGVKSNGLKACNLQEVVPSGDTKEGQRSNCHPQGMPKLCHNGDKATMSTCNSQASEKQRLLSILPQENKGKRFQSVPWNEVSV</sequence>
<dbReference type="FunFam" id="2.60.40.10:FF:000032">
    <property type="entry name" value="palladin isoform X1"/>
    <property type="match status" value="1"/>
</dbReference>
<gene>
    <name evidence="8" type="ORF">FSP39_007610</name>
</gene>
<dbReference type="InterPro" id="IPR013098">
    <property type="entry name" value="Ig_I-set"/>
</dbReference>
<feature type="domain" description="Fibronectin type-III" evidence="7">
    <location>
        <begin position="725"/>
        <end position="821"/>
    </location>
</feature>
<dbReference type="InterPro" id="IPR003598">
    <property type="entry name" value="Ig_sub2"/>
</dbReference>
<accession>A0AA88Y8H8</accession>
<dbReference type="CDD" id="cd00063">
    <property type="entry name" value="FN3"/>
    <property type="match status" value="5"/>
</dbReference>
<dbReference type="InterPro" id="IPR003961">
    <property type="entry name" value="FN3_dom"/>
</dbReference>
<feature type="domain" description="Ig-like" evidence="6">
    <location>
        <begin position="16"/>
        <end position="116"/>
    </location>
</feature>
<keyword evidence="5" id="KW-1133">Transmembrane helix</keyword>
<keyword evidence="5" id="KW-0472">Membrane</keyword>
<dbReference type="Pfam" id="PF00041">
    <property type="entry name" value="fn3"/>
    <property type="match status" value="4"/>
</dbReference>